<evidence type="ECO:0000256" key="8">
    <source>
        <dbReference type="ARBA" id="ARBA00023012"/>
    </source>
</evidence>
<dbReference type="Pfam" id="PF02518">
    <property type="entry name" value="HATPase_c"/>
    <property type="match status" value="1"/>
</dbReference>
<dbReference type="InterPro" id="IPR050736">
    <property type="entry name" value="Sensor_HK_Regulatory"/>
</dbReference>
<dbReference type="SMART" id="SM00387">
    <property type="entry name" value="HATPase_c"/>
    <property type="match status" value="1"/>
</dbReference>
<evidence type="ECO:0000313" key="10">
    <source>
        <dbReference type="EMBL" id="MBC8544323.1"/>
    </source>
</evidence>
<keyword evidence="4" id="KW-0808">Transferase</keyword>
<dbReference type="FunFam" id="3.30.565.10:FF:000037">
    <property type="entry name" value="Hybrid sensor histidine kinase/response regulator"/>
    <property type="match status" value="1"/>
</dbReference>
<evidence type="ECO:0000259" key="9">
    <source>
        <dbReference type="PROSITE" id="PS50109"/>
    </source>
</evidence>
<evidence type="ECO:0000313" key="11">
    <source>
        <dbReference type="Proteomes" id="UP000657006"/>
    </source>
</evidence>
<evidence type="ECO:0000256" key="2">
    <source>
        <dbReference type="ARBA" id="ARBA00012438"/>
    </source>
</evidence>
<evidence type="ECO:0000256" key="5">
    <source>
        <dbReference type="ARBA" id="ARBA00022741"/>
    </source>
</evidence>
<accession>A0A926I2B6</accession>
<dbReference type="SUPFAM" id="SSF55874">
    <property type="entry name" value="ATPase domain of HSP90 chaperone/DNA topoisomerase II/histidine kinase"/>
    <property type="match status" value="1"/>
</dbReference>
<keyword evidence="6 10" id="KW-0418">Kinase</keyword>
<feature type="domain" description="Histidine kinase" evidence="9">
    <location>
        <begin position="106"/>
        <end position="327"/>
    </location>
</feature>
<evidence type="ECO:0000256" key="1">
    <source>
        <dbReference type="ARBA" id="ARBA00000085"/>
    </source>
</evidence>
<keyword evidence="7" id="KW-0067">ATP-binding</keyword>
<dbReference type="InterPro" id="IPR003594">
    <property type="entry name" value="HATPase_dom"/>
</dbReference>
<dbReference type="RefSeq" id="WP_177713769.1">
    <property type="nucleotide sequence ID" value="NZ_JACRSQ010000019.1"/>
</dbReference>
<name>A0A926I2B6_9FIRM</name>
<dbReference type="CDD" id="cd00082">
    <property type="entry name" value="HisKA"/>
    <property type="match status" value="1"/>
</dbReference>
<dbReference type="InterPro" id="IPR005467">
    <property type="entry name" value="His_kinase_dom"/>
</dbReference>
<protein>
    <recommendedName>
        <fullName evidence="2">histidine kinase</fullName>
        <ecNumber evidence="2">2.7.13.3</ecNumber>
    </recommendedName>
</protein>
<comment type="caution">
    <text evidence="10">The sequence shown here is derived from an EMBL/GenBank/DDBJ whole genome shotgun (WGS) entry which is preliminary data.</text>
</comment>
<sequence>MKVLELFDVLEESVFLYQDGEVVYRNPKAVKRFGDTLREESFKSLMLEWIERCQQEEMTGNKKIIQFKQSVNRDRYTLSDISVMKYEAGYLMIVHDVNKQSDFYAQLIHEMRSPLNIIQGAADLLQLQMTKNGEVKQKVGEGYVHHIKDSCQKLKHLIDNILDATKSKLDFLDLHMQTKPILPMVKDLVSKAAFEAGNKTVKLEYDPKIEDLEITFDPEKIERIVTNLISNAIKYTDSSGVILVKVLRRDENFILEVHDNGIGIRAEDRGTIFEPYERAANAIGQAKGTGIGLYLVKCFALSHNGDVQVESEEGVGSCFRVTLPIEQKLS</sequence>
<dbReference type="Proteomes" id="UP000657006">
    <property type="component" value="Unassembled WGS sequence"/>
</dbReference>
<dbReference type="GO" id="GO:0000155">
    <property type="term" value="F:phosphorelay sensor kinase activity"/>
    <property type="evidence" value="ECO:0007669"/>
    <property type="project" value="InterPro"/>
</dbReference>
<evidence type="ECO:0000256" key="4">
    <source>
        <dbReference type="ARBA" id="ARBA00022679"/>
    </source>
</evidence>
<dbReference type="Gene3D" id="1.10.287.130">
    <property type="match status" value="1"/>
</dbReference>
<keyword evidence="11" id="KW-1185">Reference proteome</keyword>
<keyword evidence="3" id="KW-0597">Phosphoprotein</keyword>
<organism evidence="10 11">
    <name type="scientific">Bianquea renquensis</name>
    <dbReference type="NCBI Taxonomy" id="2763661"/>
    <lineage>
        <taxon>Bacteria</taxon>
        <taxon>Bacillati</taxon>
        <taxon>Bacillota</taxon>
        <taxon>Clostridia</taxon>
        <taxon>Eubacteriales</taxon>
        <taxon>Bianqueaceae</taxon>
        <taxon>Bianquea</taxon>
    </lineage>
</organism>
<dbReference type="PROSITE" id="PS50109">
    <property type="entry name" value="HIS_KIN"/>
    <property type="match status" value="1"/>
</dbReference>
<evidence type="ECO:0000256" key="6">
    <source>
        <dbReference type="ARBA" id="ARBA00022777"/>
    </source>
</evidence>
<evidence type="ECO:0000256" key="7">
    <source>
        <dbReference type="ARBA" id="ARBA00022840"/>
    </source>
</evidence>
<keyword evidence="5" id="KW-0547">Nucleotide-binding</keyword>
<dbReference type="InterPro" id="IPR036097">
    <property type="entry name" value="HisK_dim/P_sf"/>
</dbReference>
<dbReference type="CDD" id="cd00075">
    <property type="entry name" value="HATPase"/>
    <property type="match status" value="1"/>
</dbReference>
<dbReference type="PRINTS" id="PR00344">
    <property type="entry name" value="BCTRLSENSOR"/>
</dbReference>
<dbReference type="GO" id="GO:0005524">
    <property type="term" value="F:ATP binding"/>
    <property type="evidence" value="ECO:0007669"/>
    <property type="project" value="UniProtKB-KW"/>
</dbReference>
<keyword evidence="8" id="KW-0902">Two-component regulatory system</keyword>
<comment type="catalytic activity">
    <reaction evidence="1">
        <text>ATP + protein L-histidine = ADP + protein N-phospho-L-histidine.</text>
        <dbReference type="EC" id="2.7.13.3"/>
    </reaction>
</comment>
<dbReference type="Gene3D" id="3.30.565.10">
    <property type="entry name" value="Histidine kinase-like ATPase, C-terminal domain"/>
    <property type="match status" value="1"/>
</dbReference>
<dbReference type="SMART" id="SM00388">
    <property type="entry name" value="HisKA"/>
    <property type="match status" value="1"/>
</dbReference>
<proteinExistence type="predicted"/>
<dbReference type="PANTHER" id="PTHR43711:SF26">
    <property type="entry name" value="SENSOR HISTIDINE KINASE RCSC"/>
    <property type="match status" value="1"/>
</dbReference>
<dbReference type="InterPro" id="IPR036890">
    <property type="entry name" value="HATPase_C_sf"/>
</dbReference>
<dbReference type="EC" id="2.7.13.3" evidence="2"/>
<dbReference type="InterPro" id="IPR004358">
    <property type="entry name" value="Sig_transdc_His_kin-like_C"/>
</dbReference>
<gene>
    <name evidence="10" type="ORF">H8730_12325</name>
</gene>
<evidence type="ECO:0000256" key="3">
    <source>
        <dbReference type="ARBA" id="ARBA00022553"/>
    </source>
</evidence>
<dbReference type="Pfam" id="PF00512">
    <property type="entry name" value="HisKA"/>
    <property type="match status" value="1"/>
</dbReference>
<dbReference type="PANTHER" id="PTHR43711">
    <property type="entry name" value="TWO-COMPONENT HISTIDINE KINASE"/>
    <property type="match status" value="1"/>
</dbReference>
<reference evidence="10" key="1">
    <citation type="submission" date="2020-08" db="EMBL/GenBank/DDBJ databases">
        <title>Genome public.</title>
        <authorList>
            <person name="Liu C."/>
            <person name="Sun Q."/>
        </authorList>
    </citation>
    <scope>NUCLEOTIDE SEQUENCE</scope>
    <source>
        <strain evidence="10">NSJ-32</strain>
    </source>
</reference>
<dbReference type="EMBL" id="JACRSQ010000019">
    <property type="protein sequence ID" value="MBC8544323.1"/>
    <property type="molecule type" value="Genomic_DNA"/>
</dbReference>
<dbReference type="InterPro" id="IPR003661">
    <property type="entry name" value="HisK_dim/P_dom"/>
</dbReference>
<dbReference type="AlphaFoldDB" id="A0A926I2B6"/>
<dbReference type="SUPFAM" id="SSF47384">
    <property type="entry name" value="Homodimeric domain of signal transducing histidine kinase"/>
    <property type="match status" value="1"/>
</dbReference>